<keyword evidence="12" id="KW-1185">Reference proteome</keyword>
<feature type="domain" description="G-protein coupled receptors family 1 profile" evidence="10">
    <location>
        <begin position="41"/>
        <end position="104"/>
    </location>
</feature>
<keyword evidence="5" id="KW-0297">G-protein coupled receptor</keyword>
<keyword evidence="2" id="KW-1003">Cell membrane</keyword>
<keyword evidence="3 9" id="KW-0812">Transmembrane</keyword>
<keyword evidence="6 9" id="KW-0472">Membrane</keyword>
<evidence type="ECO:0000313" key="11">
    <source>
        <dbReference type="Ensembl" id="ENSFHEP00000020618.1"/>
    </source>
</evidence>
<evidence type="ECO:0000256" key="4">
    <source>
        <dbReference type="ARBA" id="ARBA00022989"/>
    </source>
</evidence>
<dbReference type="PROSITE" id="PS50262">
    <property type="entry name" value="G_PROTEIN_RECEP_F1_2"/>
    <property type="match status" value="1"/>
</dbReference>
<evidence type="ECO:0000256" key="5">
    <source>
        <dbReference type="ARBA" id="ARBA00023040"/>
    </source>
</evidence>
<dbReference type="STRING" id="8078.ENSFHEP00000020618"/>
<dbReference type="InterPro" id="IPR017452">
    <property type="entry name" value="GPCR_Rhodpsn_7TM"/>
</dbReference>
<dbReference type="SUPFAM" id="SSF81321">
    <property type="entry name" value="Family A G protein-coupled receptor-like"/>
    <property type="match status" value="1"/>
</dbReference>
<comment type="subcellular location">
    <subcellularLocation>
        <location evidence="1">Cell membrane</location>
        <topology evidence="1">Multi-pass membrane protein</topology>
    </subcellularLocation>
</comment>
<evidence type="ECO:0000256" key="8">
    <source>
        <dbReference type="ARBA" id="ARBA00023224"/>
    </source>
</evidence>
<dbReference type="Proteomes" id="UP000265000">
    <property type="component" value="Unplaced"/>
</dbReference>
<keyword evidence="4 9" id="KW-1133">Transmembrane helix</keyword>
<reference evidence="11" key="2">
    <citation type="submission" date="2025-09" db="UniProtKB">
        <authorList>
            <consortium name="Ensembl"/>
        </authorList>
    </citation>
    <scope>IDENTIFICATION</scope>
</reference>
<name>A0A3Q2Q281_FUNHE</name>
<accession>A0A3Q2Q281</accession>
<dbReference type="AlphaFoldDB" id="A0A3Q2Q281"/>
<proteinExistence type="predicted"/>
<keyword evidence="7" id="KW-0675">Receptor</keyword>
<evidence type="ECO:0000256" key="7">
    <source>
        <dbReference type="ARBA" id="ARBA00023170"/>
    </source>
</evidence>
<dbReference type="Ensembl" id="ENSFHET00000035291.1">
    <property type="protein sequence ID" value="ENSFHEP00000020618.1"/>
    <property type="gene ID" value="ENSFHEG00000022548.1"/>
</dbReference>
<evidence type="ECO:0000256" key="9">
    <source>
        <dbReference type="SAM" id="Phobius"/>
    </source>
</evidence>
<feature type="transmembrane region" description="Helical" evidence="9">
    <location>
        <begin position="34"/>
        <end position="52"/>
    </location>
</feature>
<dbReference type="GeneTree" id="ENSGT00940000165062"/>
<dbReference type="GO" id="GO:0004930">
    <property type="term" value="F:G protein-coupled receptor activity"/>
    <property type="evidence" value="ECO:0007669"/>
    <property type="project" value="UniProtKB-KW"/>
</dbReference>
<dbReference type="PANTHER" id="PTHR22750">
    <property type="entry name" value="G-PROTEIN COUPLED RECEPTOR"/>
    <property type="match status" value="1"/>
</dbReference>
<dbReference type="Gene3D" id="1.20.1070.10">
    <property type="entry name" value="Rhodopsin 7-helix transmembrane proteins"/>
    <property type="match status" value="1"/>
</dbReference>
<feature type="transmembrane region" description="Helical" evidence="9">
    <location>
        <begin position="59"/>
        <end position="78"/>
    </location>
</feature>
<evidence type="ECO:0000313" key="12">
    <source>
        <dbReference type="Proteomes" id="UP000265000"/>
    </source>
</evidence>
<organism evidence="11 12">
    <name type="scientific">Fundulus heteroclitus</name>
    <name type="common">Killifish</name>
    <name type="synonym">Mummichog</name>
    <dbReference type="NCBI Taxonomy" id="8078"/>
    <lineage>
        <taxon>Eukaryota</taxon>
        <taxon>Metazoa</taxon>
        <taxon>Chordata</taxon>
        <taxon>Craniata</taxon>
        <taxon>Vertebrata</taxon>
        <taxon>Euteleostomi</taxon>
        <taxon>Actinopterygii</taxon>
        <taxon>Neopterygii</taxon>
        <taxon>Teleostei</taxon>
        <taxon>Neoteleostei</taxon>
        <taxon>Acanthomorphata</taxon>
        <taxon>Ovalentaria</taxon>
        <taxon>Atherinomorphae</taxon>
        <taxon>Cyprinodontiformes</taxon>
        <taxon>Fundulidae</taxon>
        <taxon>Fundulus</taxon>
    </lineage>
</organism>
<evidence type="ECO:0000256" key="6">
    <source>
        <dbReference type="ARBA" id="ARBA00023136"/>
    </source>
</evidence>
<dbReference type="GO" id="GO:0005886">
    <property type="term" value="C:plasma membrane"/>
    <property type="evidence" value="ECO:0007669"/>
    <property type="project" value="UniProtKB-SubCell"/>
</dbReference>
<keyword evidence="8" id="KW-0807">Transducer</keyword>
<protein>
    <recommendedName>
        <fullName evidence="10">G-protein coupled receptors family 1 profile domain-containing protein</fullName>
    </recommendedName>
</protein>
<reference evidence="11" key="1">
    <citation type="submission" date="2025-08" db="UniProtKB">
        <authorList>
            <consortium name="Ensembl"/>
        </authorList>
    </citation>
    <scope>IDENTIFICATION</scope>
</reference>
<evidence type="ECO:0000256" key="1">
    <source>
        <dbReference type="ARBA" id="ARBA00004651"/>
    </source>
</evidence>
<sequence length="104" mass="11686">MHMSANSSVRFFVLTTLGLPSAYMYPAFVFGTLTYLIIVFCNLLVILTIVVSKRLHKPMFLLLINLTISDILGASAFFPHLVFTARRATEALVACNIWFLDTKL</sequence>
<evidence type="ECO:0000259" key="10">
    <source>
        <dbReference type="PROSITE" id="PS50262"/>
    </source>
</evidence>
<evidence type="ECO:0000256" key="2">
    <source>
        <dbReference type="ARBA" id="ARBA00022475"/>
    </source>
</evidence>
<evidence type="ECO:0000256" key="3">
    <source>
        <dbReference type="ARBA" id="ARBA00022692"/>
    </source>
</evidence>